<evidence type="ECO:0000259" key="3">
    <source>
        <dbReference type="Pfam" id="PF11790"/>
    </source>
</evidence>
<gene>
    <name evidence="4" type="ORF">IT775_06850</name>
</gene>
<dbReference type="Gene3D" id="3.20.20.80">
    <property type="entry name" value="Glycosidases"/>
    <property type="match status" value="1"/>
</dbReference>
<dbReference type="PANTHER" id="PTHR34154">
    <property type="entry name" value="ALKALI-SENSITIVE LINKAGE PROTEIN 1"/>
    <property type="match status" value="1"/>
</dbReference>
<comment type="caution">
    <text evidence="4">The sequence shown here is derived from an EMBL/GenBank/DDBJ whole genome shotgun (WGS) entry which is preliminary data.</text>
</comment>
<dbReference type="Pfam" id="PF11790">
    <property type="entry name" value="Glyco_hydro_cc"/>
    <property type="match status" value="1"/>
</dbReference>
<evidence type="ECO:0000313" key="4">
    <source>
        <dbReference type="EMBL" id="MBR9650836.1"/>
    </source>
</evidence>
<dbReference type="InterPro" id="IPR053183">
    <property type="entry name" value="ASL1"/>
</dbReference>
<evidence type="ECO:0000256" key="1">
    <source>
        <dbReference type="SAM" id="MobiDB-lite"/>
    </source>
</evidence>
<dbReference type="Proteomes" id="UP001195941">
    <property type="component" value="Unassembled WGS sequence"/>
</dbReference>
<feature type="chain" id="PRO_5046897993" description="Asl1-like glycosyl hydrolase catalytic domain-containing protein" evidence="2">
    <location>
        <begin position="24"/>
        <end position="317"/>
    </location>
</feature>
<feature type="region of interest" description="Disordered" evidence="1">
    <location>
        <begin position="297"/>
        <end position="317"/>
    </location>
</feature>
<reference evidence="4 5" key="1">
    <citation type="journal article" date="2021" name="Arch. Microbiol.">
        <title>Thalassobius aquimarinus sp. nov., isolated from the Sea of Japan seashore.</title>
        <authorList>
            <person name="Kurilenko V.V."/>
            <person name="Romanenko L.A."/>
            <person name="Chernysheva N.Y."/>
            <person name="Velansky P.V."/>
            <person name="Tekutyeva L.A."/>
            <person name="Isaeva M.P."/>
            <person name="Mikhailov V.V."/>
        </authorList>
    </citation>
    <scope>NUCLEOTIDE SEQUENCE [LARGE SCALE GENOMIC DNA]</scope>
    <source>
        <strain evidence="4 5">KMM 8518</strain>
    </source>
</reference>
<protein>
    <recommendedName>
        <fullName evidence="3">Asl1-like glycosyl hydrolase catalytic domain-containing protein</fullName>
    </recommendedName>
</protein>
<dbReference type="RefSeq" id="WP_212700347.1">
    <property type="nucleotide sequence ID" value="NZ_JADMKU010000004.1"/>
</dbReference>
<keyword evidence="2" id="KW-0732">Signal</keyword>
<feature type="domain" description="Asl1-like glycosyl hydrolase catalytic" evidence="3">
    <location>
        <begin position="35"/>
        <end position="266"/>
    </location>
</feature>
<evidence type="ECO:0000313" key="5">
    <source>
        <dbReference type="Proteomes" id="UP001195941"/>
    </source>
</evidence>
<keyword evidence="5" id="KW-1185">Reference proteome</keyword>
<proteinExistence type="predicted"/>
<sequence>MIALIRSLAFLLASLILAQSALAQKAGVGAWENSRKTTLEWIENRPGLEWYYNWRPDQMWHRGGVSRTVEFVPMIHNARDVSKSIVSSSRPKALLGFNEPDRDNGSHQAGLSVEQAIVLWPKLEQKGLRLGSPATTQDETLGKGSWQRRFMTEVQRRGLRVDFMAVHYYSENGSVSAFRKWLQAVHREYNRPIWVTEFALIDWSRPGAVTYEQNAKFAREAITMMDKLPFVERHAWFAANPYPWNGAAPRINLVDNNMNPTPVGIAFDKVLSSVDTRKAASVAQTLATKQAVTRFNSSQTALPRAKARQSPDLRSSR</sequence>
<dbReference type="SUPFAM" id="SSF51445">
    <property type="entry name" value="(Trans)glycosidases"/>
    <property type="match status" value="1"/>
</dbReference>
<organism evidence="4 5">
    <name type="scientific">Thalassovita aquimarina</name>
    <dbReference type="NCBI Taxonomy" id="2785917"/>
    <lineage>
        <taxon>Bacteria</taxon>
        <taxon>Pseudomonadati</taxon>
        <taxon>Pseudomonadota</taxon>
        <taxon>Alphaproteobacteria</taxon>
        <taxon>Rhodobacterales</taxon>
        <taxon>Roseobacteraceae</taxon>
        <taxon>Thalassovita</taxon>
    </lineage>
</organism>
<accession>A0ABS5HPF0</accession>
<dbReference type="InterPro" id="IPR017853">
    <property type="entry name" value="GH"/>
</dbReference>
<dbReference type="EMBL" id="JADMKU010000004">
    <property type="protein sequence ID" value="MBR9650836.1"/>
    <property type="molecule type" value="Genomic_DNA"/>
</dbReference>
<feature type="signal peptide" evidence="2">
    <location>
        <begin position="1"/>
        <end position="23"/>
    </location>
</feature>
<dbReference type="PANTHER" id="PTHR34154:SF3">
    <property type="entry name" value="ALKALI-SENSITIVE LINKAGE PROTEIN 1"/>
    <property type="match status" value="1"/>
</dbReference>
<dbReference type="InterPro" id="IPR024655">
    <property type="entry name" value="Asl1_glyco_hydro_catalytic"/>
</dbReference>
<evidence type="ECO:0000256" key="2">
    <source>
        <dbReference type="SAM" id="SignalP"/>
    </source>
</evidence>
<name>A0ABS5HPF0_9RHOB</name>